<dbReference type="SUPFAM" id="SSF52172">
    <property type="entry name" value="CheY-like"/>
    <property type="match status" value="1"/>
</dbReference>
<feature type="domain" description="HTH LytTR-type" evidence="7">
    <location>
        <begin position="146"/>
        <end position="247"/>
    </location>
</feature>
<dbReference type="InterPro" id="IPR001789">
    <property type="entry name" value="Sig_transdc_resp-reg_receiver"/>
</dbReference>
<dbReference type="GO" id="GO:0000156">
    <property type="term" value="F:phosphorelay response regulator activity"/>
    <property type="evidence" value="ECO:0007669"/>
    <property type="project" value="InterPro"/>
</dbReference>
<dbReference type="Gene3D" id="2.40.50.1020">
    <property type="entry name" value="LytTr DNA-binding domain"/>
    <property type="match status" value="1"/>
</dbReference>
<gene>
    <name evidence="8" type="ORF">D1B17_01245</name>
</gene>
<evidence type="ECO:0000256" key="4">
    <source>
        <dbReference type="ARBA" id="ARBA00037164"/>
    </source>
</evidence>
<dbReference type="InterPro" id="IPR046947">
    <property type="entry name" value="LytR-like"/>
</dbReference>
<dbReference type="InterPro" id="IPR007492">
    <property type="entry name" value="LytTR_DNA-bd_dom"/>
</dbReference>
<organism evidence="8 9">
    <name type="scientific">Companilactobacillus zhachilii</name>
    <dbReference type="NCBI Taxonomy" id="2304606"/>
    <lineage>
        <taxon>Bacteria</taxon>
        <taxon>Bacillati</taxon>
        <taxon>Bacillota</taxon>
        <taxon>Bacilli</taxon>
        <taxon>Lactobacillales</taxon>
        <taxon>Lactobacillaceae</taxon>
        <taxon>Companilactobacillus</taxon>
    </lineage>
</organism>
<dbReference type="Pfam" id="PF04397">
    <property type="entry name" value="LytTR"/>
    <property type="match status" value="1"/>
</dbReference>
<evidence type="ECO:0000256" key="5">
    <source>
        <dbReference type="PROSITE-ProRule" id="PRU00169"/>
    </source>
</evidence>
<evidence type="ECO:0000259" key="7">
    <source>
        <dbReference type="PROSITE" id="PS50930"/>
    </source>
</evidence>
<dbReference type="EMBL" id="CP031933">
    <property type="protein sequence ID" value="AYE37356.1"/>
    <property type="molecule type" value="Genomic_DNA"/>
</dbReference>
<evidence type="ECO:0000259" key="6">
    <source>
        <dbReference type="PROSITE" id="PS50110"/>
    </source>
</evidence>
<dbReference type="PROSITE" id="PS50110">
    <property type="entry name" value="RESPONSE_REGULATORY"/>
    <property type="match status" value="1"/>
</dbReference>
<sequence length="248" mass="28444">MSYPIIICEDDTVQLKNLRTLIENYLLFHNDFFQLDLSVQTPNEVLAYMNTTAPTDGTYILDIDLQAAINGIDLAEQIRKLDINGNVIFTTTHDEMAPTTLKRKVAAIGFIEKDQSIESYRDELYGTLTYIEKLANKSHAYQQQHFSFEVGNQLFNFDQDEVFSIESSPIPHQLVFTSKTGQYEFYGKLKELEKQYTFLFQLSRSCLINVVNVRKVDFPSRSVLLKNGTTKRFSIGKATKLRKAINAL</sequence>
<evidence type="ECO:0000256" key="3">
    <source>
        <dbReference type="ARBA" id="ARBA00023159"/>
    </source>
</evidence>
<keyword evidence="2" id="KW-0902">Two-component regulatory system</keyword>
<keyword evidence="3" id="KW-0010">Activator</keyword>
<name>A0A386PP61_9LACO</name>
<dbReference type="KEGG" id="lzh:D1B17_01245"/>
<dbReference type="PANTHER" id="PTHR37299:SF3">
    <property type="entry name" value="STAGE 0 SPORULATION PROTEIN A HOMOLOG"/>
    <property type="match status" value="1"/>
</dbReference>
<dbReference type="OrthoDB" id="9809318at2"/>
<accession>A0A386PP61</accession>
<feature type="modified residue" description="4-aspartylphosphate" evidence="5">
    <location>
        <position position="62"/>
    </location>
</feature>
<keyword evidence="1" id="KW-0963">Cytoplasm</keyword>
<evidence type="ECO:0000256" key="2">
    <source>
        <dbReference type="ARBA" id="ARBA00023012"/>
    </source>
</evidence>
<keyword evidence="9" id="KW-1185">Reference proteome</keyword>
<dbReference type="InterPro" id="IPR011006">
    <property type="entry name" value="CheY-like_superfamily"/>
</dbReference>
<keyword evidence="5" id="KW-0597">Phosphoprotein</keyword>
<evidence type="ECO:0000313" key="9">
    <source>
        <dbReference type="Proteomes" id="UP000267208"/>
    </source>
</evidence>
<dbReference type="GO" id="GO:0003677">
    <property type="term" value="F:DNA binding"/>
    <property type="evidence" value="ECO:0007669"/>
    <property type="project" value="InterPro"/>
</dbReference>
<dbReference type="PANTHER" id="PTHR37299">
    <property type="entry name" value="TRANSCRIPTIONAL REGULATOR-RELATED"/>
    <property type="match status" value="1"/>
</dbReference>
<evidence type="ECO:0000256" key="1">
    <source>
        <dbReference type="ARBA" id="ARBA00022490"/>
    </source>
</evidence>
<dbReference type="Pfam" id="PF00072">
    <property type="entry name" value="Response_reg"/>
    <property type="match status" value="1"/>
</dbReference>
<comment type="function">
    <text evidence="4">Required for high-level post-exponential phase expression of a series of secreted proteins.</text>
</comment>
<reference evidence="9" key="1">
    <citation type="submission" date="2018-08" db="EMBL/GenBank/DDBJ databases">
        <title>Genome of Lactobacillus sp. HBUAS52074.</title>
        <authorList>
            <person name="Guo Z."/>
            <person name="Zhang Z.D."/>
        </authorList>
    </citation>
    <scope>NUCLEOTIDE SEQUENCE [LARGE SCALE GENOMIC DNA]</scope>
    <source>
        <strain evidence="9">HBUAS52074</strain>
    </source>
</reference>
<evidence type="ECO:0000313" key="8">
    <source>
        <dbReference type="EMBL" id="AYE37356.1"/>
    </source>
</evidence>
<dbReference type="AlphaFoldDB" id="A0A386PP61"/>
<dbReference type="PROSITE" id="PS50930">
    <property type="entry name" value="HTH_LYTTR"/>
    <property type="match status" value="1"/>
</dbReference>
<dbReference type="Proteomes" id="UP000267208">
    <property type="component" value="Chromosome"/>
</dbReference>
<dbReference type="Gene3D" id="3.40.50.2300">
    <property type="match status" value="1"/>
</dbReference>
<dbReference type="SMART" id="SM00448">
    <property type="entry name" value="REC"/>
    <property type="match status" value="1"/>
</dbReference>
<protein>
    <submittedName>
        <fullName evidence="8">Response regulator transcription factor</fullName>
    </submittedName>
</protein>
<dbReference type="RefSeq" id="WP_120141630.1">
    <property type="nucleotide sequence ID" value="NZ_CP031933.2"/>
</dbReference>
<dbReference type="SMART" id="SM00850">
    <property type="entry name" value="LytTR"/>
    <property type="match status" value="1"/>
</dbReference>
<feature type="domain" description="Response regulatory" evidence="6">
    <location>
        <begin position="4"/>
        <end position="128"/>
    </location>
</feature>
<proteinExistence type="predicted"/>